<protein>
    <recommendedName>
        <fullName evidence="2">AMP-dependent synthetase/ligase domain-containing protein</fullName>
    </recommendedName>
</protein>
<gene>
    <name evidence="3" type="ORF">PA7_47550</name>
</gene>
<dbReference type="Proteomes" id="UP000321328">
    <property type="component" value="Unassembled WGS sequence"/>
</dbReference>
<dbReference type="GO" id="GO:0005829">
    <property type="term" value="C:cytosol"/>
    <property type="evidence" value="ECO:0007669"/>
    <property type="project" value="TreeGrafter"/>
</dbReference>
<reference evidence="3 4" key="1">
    <citation type="submission" date="2019-07" db="EMBL/GenBank/DDBJ databases">
        <title>Whole genome shotgun sequence of Pseudonocardia asaccharolytica NBRC 16224.</title>
        <authorList>
            <person name="Hosoyama A."/>
            <person name="Uohara A."/>
            <person name="Ohji S."/>
            <person name="Ichikawa N."/>
        </authorList>
    </citation>
    <scope>NUCLEOTIDE SEQUENCE [LARGE SCALE GENOMIC DNA]</scope>
    <source>
        <strain evidence="3 4">NBRC 16224</strain>
    </source>
</reference>
<evidence type="ECO:0000313" key="3">
    <source>
        <dbReference type="EMBL" id="GEL20918.1"/>
    </source>
</evidence>
<evidence type="ECO:0000313" key="4">
    <source>
        <dbReference type="Proteomes" id="UP000321328"/>
    </source>
</evidence>
<dbReference type="SUPFAM" id="SSF56801">
    <property type="entry name" value="Acetyl-CoA synthetase-like"/>
    <property type="match status" value="1"/>
</dbReference>
<dbReference type="GO" id="GO:0003987">
    <property type="term" value="F:acetate-CoA ligase activity"/>
    <property type="evidence" value="ECO:0007669"/>
    <property type="project" value="TreeGrafter"/>
</dbReference>
<keyword evidence="1" id="KW-0007">Acetylation</keyword>
<sequence>MTSAQDVGHAPAHPRTYPFPGDLNAAYLCVDQWVERGLGDRVAYYVGPGTYPVRVVTFAQLQRRVVRFANALTSLGVDGGTTVGIFLQLTVELPIAMLACARLAVPHTVIVGDQLDELDHTVLVTQDEVVRDGRTWPRKAGVDEALARAGTQPRHVVVLRRSGARVPMRAGRDVYWHDLVAMVPDDPRSCPCRPQHSLPHPAPDPRCRYIPDAGWIVGPTDGICGPLAEGMASVLHEDVPARPERDPWERVIHACGVNTLYAAPFGEPPSFRT</sequence>
<dbReference type="InterPro" id="IPR042099">
    <property type="entry name" value="ANL_N_sf"/>
</dbReference>
<dbReference type="InterPro" id="IPR000873">
    <property type="entry name" value="AMP-dep_synth/lig_dom"/>
</dbReference>
<feature type="domain" description="AMP-dependent synthetase/ligase" evidence="2">
    <location>
        <begin position="39"/>
        <end position="131"/>
    </location>
</feature>
<evidence type="ECO:0000256" key="1">
    <source>
        <dbReference type="ARBA" id="ARBA00022990"/>
    </source>
</evidence>
<proteinExistence type="predicted"/>
<dbReference type="EMBL" id="BJVI01000111">
    <property type="protein sequence ID" value="GEL20918.1"/>
    <property type="molecule type" value="Genomic_DNA"/>
</dbReference>
<dbReference type="Pfam" id="PF00501">
    <property type="entry name" value="AMP-binding"/>
    <property type="match status" value="1"/>
</dbReference>
<dbReference type="RefSeq" id="WP_028931355.1">
    <property type="nucleotide sequence ID" value="NZ_AUII01000024.1"/>
</dbReference>
<dbReference type="OrthoDB" id="9766486at2"/>
<dbReference type="GO" id="GO:0006085">
    <property type="term" value="P:acetyl-CoA biosynthetic process"/>
    <property type="evidence" value="ECO:0007669"/>
    <property type="project" value="TreeGrafter"/>
</dbReference>
<dbReference type="PANTHER" id="PTHR24095:SF14">
    <property type="entry name" value="ACETYL-COENZYME A SYNTHETASE 1"/>
    <property type="match status" value="1"/>
</dbReference>
<name>A0A511DD75_9PSEU</name>
<accession>A0A511DD75</accession>
<dbReference type="Gene3D" id="3.40.50.12780">
    <property type="entry name" value="N-terminal domain of ligase-like"/>
    <property type="match status" value="2"/>
</dbReference>
<comment type="caution">
    <text evidence="3">The sequence shown here is derived from an EMBL/GenBank/DDBJ whole genome shotgun (WGS) entry which is preliminary data.</text>
</comment>
<organism evidence="3 4">
    <name type="scientific">Pseudonocardia asaccharolytica DSM 44247 = NBRC 16224</name>
    <dbReference type="NCBI Taxonomy" id="1123024"/>
    <lineage>
        <taxon>Bacteria</taxon>
        <taxon>Bacillati</taxon>
        <taxon>Actinomycetota</taxon>
        <taxon>Actinomycetes</taxon>
        <taxon>Pseudonocardiales</taxon>
        <taxon>Pseudonocardiaceae</taxon>
        <taxon>Pseudonocardia</taxon>
    </lineage>
</organism>
<dbReference type="STRING" id="1123024.GCA_000423625_03992"/>
<dbReference type="AlphaFoldDB" id="A0A511DD75"/>
<dbReference type="PANTHER" id="PTHR24095">
    <property type="entry name" value="ACETYL-COENZYME A SYNTHETASE"/>
    <property type="match status" value="1"/>
</dbReference>
<keyword evidence="4" id="KW-1185">Reference proteome</keyword>
<evidence type="ECO:0000259" key="2">
    <source>
        <dbReference type="Pfam" id="PF00501"/>
    </source>
</evidence>